<dbReference type="AlphaFoldDB" id="A0A1I3D105"/>
<gene>
    <name evidence="7" type="ORF">SAMN04489868_12615</name>
</gene>
<evidence type="ECO:0000259" key="6">
    <source>
        <dbReference type="PROSITE" id="PS50206"/>
    </source>
</evidence>
<dbReference type="PROSITE" id="PS50206">
    <property type="entry name" value="RHODANESE_3"/>
    <property type="match status" value="1"/>
</dbReference>
<dbReference type="Gene3D" id="3.50.50.60">
    <property type="entry name" value="FAD/NAD(P)-binding domain"/>
    <property type="match status" value="2"/>
</dbReference>
<sequence length="550" mass="59536">MKIVIVGGVAGGMSAATRLRRLNEEAEIIVLEKGPYVSFANCGLPYYVSGEIEERSNLLVQTPEKLEARFRLDVRPNNEVVAIDPEQKVVTVQTKDDSYTLTYDKLILSPGAKPFIPPAKGLTEAENVFTLRSVPDVDAITAYLEEHQPKKAVVIGAGFIGLEMAESLVHKGLDVTIVEKAPHILPPFDEEMAAFIANALKENGVTLYTGVAAEAFENKGKTLVLENGEQLESDLTLLSVGVQPASELAEKAGIKTGLRGGILVNEHYETSQKDIYAVGDAIVVKQQITGEDALISLASPANRQGREVADVISGLKRTNKGSIGTAIVRVFHLAAASTGLNERQLKQAEKEYDSIHIQGKSHAGYFPNAKTVLLKLLFHPKTGEIYGAQAIGEDGIDKRIDILATAIKAGMTVFDLPELEFTYAPPFGSAKDPVNMAGYAAMNVVEGLSDNVQWYELESLQEAGALLVDVRSAAENQQTGSIADSINIPLDELRGRLEELPKDRSLIVSCHSGLRSYIAERILKQNGFNVKNLDGAFSLYATVKPEKVVK</sequence>
<evidence type="ECO:0000256" key="2">
    <source>
        <dbReference type="ARBA" id="ARBA00009130"/>
    </source>
</evidence>
<dbReference type="Pfam" id="PF00581">
    <property type="entry name" value="Rhodanese"/>
    <property type="match status" value="1"/>
</dbReference>
<dbReference type="SUPFAM" id="SSF52821">
    <property type="entry name" value="Rhodanese/Cell cycle control phosphatase"/>
    <property type="match status" value="1"/>
</dbReference>
<accession>A0A1I3D105</accession>
<evidence type="ECO:0000313" key="8">
    <source>
        <dbReference type="Proteomes" id="UP000198668"/>
    </source>
</evidence>
<organism evidence="7 8">
    <name type="scientific">Pisciglobus halotolerans</name>
    <dbReference type="NCBI Taxonomy" id="745365"/>
    <lineage>
        <taxon>Bacteria</taxon>
        <taxon>Bacillati</taxon>
        <taxon>Bacillota</taxon>
        <taxon>Bacilli</taxon>
        <taxon>Lactobacillales</taxon>
        <taxon>Carnobacteriaceae</taxon>
    </lineage>
</organism>
<dbReference type="SMART" id="SM00450">
    <property type="entry name" value="RHOD"/>
    <property type="match status" value="1"/>
</dbReference>
<dbReference type="InterPro" id="IPR016156">
    <property type="entry name" value="FAD/NAD-linked_Rdtase_dimer_sf"/>
</dbReference>
<dbReference type="PANTHER" id="PTHR43429">
    <property type="entry name" value="PYRIDINE NUCLEOTIDE-DISULFIDE OXIDOREDUCTASE DOMAIN-CONTAINING"/>
    <property type="match status" value="1"/>
</dbReference>
<protein>
    <submittedName>
        <fullName evidence="7">NADPH-dependent 2,4-dienoyl-CoA reductase, sulfur reductase</fullName>
    </submittedName>
</protein>
<comment type="similarity">
    <text evidence="2">Belongs to the class-III pyridine nucleotide-disulfide oxidoreductase family.</text>
</comment>
<dbReference type="EMBL" id="FOQE01000026">
    <property type="protein sequence ID" value="SFH80151.1"/>
    <property type="molecule type" value="Genomic_DNA"/>
</dbReference>
<dbReference type="Gene3D" id="3.40.250.10">
    <property type="entry name" value="Rhodanese-like domain"/>
    <property type="match status" value="1"/>
</dbReference>
<comment type="cofactor">
    <cofactor evidence="1">
        <name>FAD</name>
        <dbReference type="ChEBI" id="CHEBI:57692"/>
    </cofactor>
</comment>
<dbReference type="InterPro" id="IPR036188">
    <property type="entry name" value="FAD/NAD-bd_sf"/>
</dbReference>
<dbReference type="Pfam" id="PF07992">
    <property type="entry name" value="Pyr_redox_2"/>
    <property type="match status" value="1"/>
</dbReference>
<dbReference type="InterPro" id="IPR036873">
    <property type="entry name" value="Rhodanese-like_dom_sf"/>
</dbReference>
<dbReference type="PRINTS" id="PR00368">
    <property type="entry name" value="FADPNR"/>
</dbReference>
<feature type="domain" description="Rhodanese" evidence="6">
    <location>
        <begin position="461"/>
        <end position="549"/>
    </location>
</feature>
<evidence type="ECO:0000256" key="4">
    <source>
        <dbReference type="ARBA" id="ARBA00022827"/>
    </source>
</evidence>
<dbReference type="OrthoDB" id="9802028at2"/>
<evidence type="ECO:0000313" key="7">
    <source>
        <dbReference type="EMBL" id="SFH80151.1"/>
    </source>
</evidence>
<dbReference type="SUPFAM" id="SSF55424">
    <property type="entry name" value="FAD/NAD-linked reductases, dimerisation (C-terminal) domain"/>
    <property type="match status" value="1"/>
</dbReference>
<dbReference type="Proteomes" id="UP000198668">
    <property type="component" value="Unassembled WGS sequence"/>
</dbReference>
<keyword evidence="3" id="KW-0285">Flavoprotein</keyword>
<dbReference type="InterPro" id="IPR001763">
    <property type="entry name" value="Rhodanese-like_dom"/>
</dbReference>
<name>A0A1I3D105_9LACT</name>
<dbReference type="SUPFAM" id="SSF51905">
    <property type="entry name" value="FAD/NAD(P)-binding domain"/>
    <property type="match status" value="2"/>
</dbReference>
<dbReference type="PRINTS" id="PR00411">
    <property type="entry name" value="PNDRDTASEI"/>
</dbReference>
<keyword evidence="4" id="KW-0274">FAD</keyword>
<dbReference type="Pfam" id="PF02852">
    <property type="entry name" value="Pyr_redox_dim"/>
    <property type="match status" value="1"/>
</dbReference>
<keyword evidence="8" id="KW-1185">Reference proteome</keyword>
<evidence type="ECO:0000256" key="5">
    <source>
        <dbReference type="ARBA" id="ARBA00023097"/>
    </source>
</evidence>
<dbReference type="InterPro" id="IPR050260">
    <property type="entry name" value="FAD-bd_OxRdtase"/>
</dbReference>
<dbReference type="InterPro" id="IPR023753">
    <property type="entry name" value="FAD/NAD-binding_dom"/>
</dbReference>
<proteinExistence type="inferred from homology"/>
<dbReference type="InterPro" id="IPR004099">
    <property type="entry name" value="Pyr_nucl-diS_OxRdtase_dimer"/>
</dbReference>
<evidence type="ECO:0000256" key="3">
    <source>
        <dbReference type="ARBA" id="ARBA00022630"/>
    </source>
</evidence>
<reference evidence="7 8" key="1">
    <citation type="submission" date="2016-10" db="EMBL/GenBank/DDBJ databases">
        <authorList>
            <person name="de Groot N.N."/>
        </authorList>
    </citation>
    <scope>NUCLEOTIDE SEQUENCE [LARGE SCALE GENOMIC DNA]</scope>
    <source>
        <strain evidence="7 8">DSM 27630</strain>
    </source>
</reference>
<evidence type="ECO:0000256" key="1">
    <source>
        <dbReference type="ARBA" id="ARBA00001974"/>
    </source>
</evidence>
<dbReference type="GO" id="GO:0016491">
    <property type="term" value="F:oxidoreductase activity"/>
    <property type="evidence" value="ECO:0007669"/>
    <property type="project" value="InterPro"/>
</dbReference>
<dbReference type="RefSeq" id="WP_092092924.1">
    <property type="nucleotide sequence ID" value="NZ_FOQE01000026.1"/>
</dbReference>
<keyword evidence="5" id="KW-0558">Oxidation</keyword>